<feature type="transmembrane region" description="Helical" evidence="9">
    <location>
        <begin position="71"/>
        <end position="91"/>
    </location>
</feature>
<organism evidence="11 12">
    <name type="scientific">Brevibacillus ruminantium</name>
    <dbReference type="NCBI Taxonomy" id="2950604"/>
    <lineage>
        <taxon>Bacteria</taxon>
        <taxon>Bacillati</taxon>
        <taxon>Bacillota</taxon>
        <taxon>Bacilli</taxon>
        <taxon>Bacillales</taxon>
        <taxon>Paenibacillaceae</taxon>
        <taxon>Brevibacillus</taxon>
    </lineage>
</organism>
<feature type="transmembrane region" description="Helical" evidence="9">
    <location>
        <begin position="433"/>
        <end position="455"/>
    </location>
</feature>
<feature type="domain" description="Na+/H+ antiporter NhaC-like C-terminal" evidence="10">
    <location>
        <begin position="162"/>
        <end position="455"/>
    </location>
</feature>
<evidence type="ECO:0000256" key="2">
    <source>
        <dbReference type="ARBA" id="ARBA00022448"/>
    </source>
</evidence>
<name>A0ABY4WPS2_9BACL</name>
<feature type="transmembrane region" description="Helical" evidence="9">
    <location>
        <begin position="263"/>
        <end position="281"/>
    </location>
</feature>
<feature type="transmembrane region" description="Helical" evidence="9">
    <location>
        <begin position="194"/>
        <end position="216"/>
    </location>
</feature>
<reference evidence="11" key="1">
    <citation type="submission" date="2022-06" db="EMBL/GenBank/DDBJ databases">
        <title>Genome sequencing of Brevibacillus sp. BB3-R1.</title>
        <authorList>
            <person name="Heo J."/>
            <person name="Lee D."/>
            <person name="Won M."/>
            <person name="Han B.-H."/>
            <person name="Hong S.-B."/>
            <person name="Kwon S.-W."/>
        </authorList>
    </citation>
    <scope>NUCLEOTIDE SEQUENCE</scope>
    <source>
        <strain evidence="11">BB3-R1</strain>
    </source>
</reference>
<keyword evidence="2" id="KW-0813">Transport</keyword>
<accession>A0ABY4WPS2</accession>
<dbReference type="InterPro" id="IPR004770">
    <property type="entry name" value="Na/H_antiport_NhaC"/>
</dbReference>
<keyword evidence="5 9" id="KW-0812">Transmembrane</keyword>
<evidence type="ECO:0000256" key="8">
    <source>
        <dbReference type="ARBA" id="ARBA00038435"/>
    </source>
</evidence>
<evidence type="ECO:0000256" key="4">
    <source>
        <dbReference type="ARBA" id="ARBA00022475"/>
    </source>
</evidence>
<evidence type="ECO:0000256" key="6">
    <source>
        <dbReference type="ARBA" id="ARBA00022989"/>
    </source>
</evidence>
<feature type="transmembrane region" description="Helical" evidence="9">
    <location>
        <begin position="12"/>
        <end position="33"/>
    </location>
</feature>
<dbReference type="InterPro" id="IPR018461">
    <property type="entry name" value="Na/H_Antiport_NhaC-like_C"/>
</dbReference>
<dbReference type="Pfam" id="PF03553">
    <property type="entry name" value="Na_H_antiporter"/>
    <property type="match status" value="1"/>
</dbReference>
<keyword evidence="3" id="KW-0050">Antiport</keyword>
<feature type="transmembrane region" description="Helical" evidence="9">
    <location>
        <begin position="111"/>
        <end position="132"/>
    </location>
</feature>
<proteinExistence type="inferred from homology"/>
<dbReference type="PANTHER" id="PTHR33451:SF3">
    <property type="entry name" value="MALATE-2H(+)_NA(+)-LACTATE ANTIPORTER"/>
    <property type="match status" value="1"/>
</dbReference>
<feature type="transmembrane region" description="Helical" evidence="9">
    <location>
        <begin position="39"/>
        <end position="59"/>
    </location>
</feature>
<keyword evidence="7 9" id="KW-0472">Membrane</keyword>
<evidence type="ECO:0000313" key="11">
    <source>
        <dbReference type="EMBL" id="USG66641.1"/>
    </source>
</evidence>
<evidence type="ECO:0000259" key="10">
    <source>
        <dbReference type="Pfam" id="PF03553"/>
    </source>
</evidence>
<dbReference type="EMBL" id="CP098755">
    <property type="protein sequence ID" value="USG66641.1"/>
    <property type="molecule type" value="Genomic_DNA"/>
</dbReference>
<feature type="transmembrane region" description="Helical" evidence="9">
    <location>
        <begin position="315"/>
        <end position="334"/>
    </location>
</feature>
<feature type="transmembrane region" description="Helical" evidence="9">
    <location>
        <begin position="355"/>
        <end position="379"/>
    </location>
</feature>
<dbReference type="PANTHER" id="PTHR33451">
    <property type="entry name" value="MALATE-2H(+)/NA(+)-LACTATE ANTIPORTER"/>
    <property type="match status" value="1"/>
</dbReference>
<evidence type="ECO:0000256" key="1">
    <source>
        <dbReference type="ARBA" id="ARBA00004651"/>
    </source>
</evidence>
<dbReference type="Proteomes" id="UP001056500">
    <property type="component" value="Chromosome"/>
</dbReference>
<dbReference type="NCBIfam" id="TIGR00931">
    <property type="entry name" value="antiport_nhaC"/>
    <property type="match status" value="1"/>
</dbReference>
<evidence type="ECO:0000256" key="9">
    <source>
        <dbReference type="SAM" id="Phobius"/>
    </source>
</evidence>
<gene>
    <name evidence="11" type="primary">nhaC</name>
    <name evidence="11" type="ORF">NDK47_04895</name>
</gene>
<evidence type="ECO:0000256" key="5">
    <source>
        <dbReference type="ARBA" id="ARBA00022692"/>
    </source>
</evidence>
<comment type="similarity">
    <text evidence="8">Belongs to the NhaC Na(+)/H(+) (TC 2.A.35) antiporter family.</text>
</comment>
<evidence type="ECO:0000256" key="7">
    <source>
        <dbReference type="ARBA" id="ARBA00023136"/>
    </source>
</evidence>
<keyword evidence="4" id="KW-1003">Cell membrane</keyword>
<evidence type="ECO:0000256" key="3">
    <source>
        <dbReference type="ARBA" id="ARBA00022449"/>
    </source>
</evidence>
<keyword evidence="6 9" id="KW-1133">Transmembrane helix</keyword>
<evidence type="ECO:0000313" key="12">
    <source>
        <dbReference type="Proteomes" id="UP001056500"/>
    </source>
</evidence>
<keyword evidence="12" id="KW-1185">Reference proteome</keyword>
<protein>
    <submittedName>
        <fullName evidence="11">Na+/H+ antiporter NhaC</fullName>
    </submittedName>
</protein>
<sequence length="480" mass="51389">MEVAEGKKIPSVWVALIPILFMILSLLIGIFALELDPHIPLLASAIVATIVGLCLGYSWKDIEKGFLKTITLPLQAIVILMVIGALIGSWTAGGIVPTMIYYGLEILSPTYFLVAACAICMLVSVASGNAWTSAGTIGIAIMGMAEGFGINTALAAGAVVSGCYFGDKVSPLSEMTNLASGVTGVDLFEHIKHLMYTTVPAIGIALILYTIIGFNLTQSPGSIDQVAVLQGQLRELFVITPWILLVPLCVIIMLVFKMPAIPGLMIGSVLGTICGIVVQGIPLKQALNTLYYGHTADTGIEVIDSLLNNGGIESMFWTIALIMIAMTYGGILETTRILESLVNSILKLVKTTGHLITTTVGTSVITNILACDAYLAMIFPARMYASEYKKRGLHMKNLSRTVEDGGSVTSPLIPWNTCGAFMFATLGVHSLTYAPFAFFCFLSPIIAIIYGHFGWKIAYVDKTERARSESLGPEVKMESV</sequence>
<dbReference type="InterPro" id="IPR052180">
    <property type="entry name" value="NhaC_Na-H+_Antiporter"/>
</dbReference>
<dbReference type="RefSeq" id="WP_251873749.1">
    <property type="nucleotide sequence ID" value="NZ_CP098755.1"/>
</dbReference>
<comment type="subcellular location">
    <subcellularLocation>
        <location evidence="1">Cell membrane</location>
        <topology evidence="1">Multi-pass membrane protein</topology>
    </subcellularLocation>
</comment>
<feature type="transmembrane region" description="Helical" evidence="9">
    <location>
        <begin position="236"/>
        <end position="256"/>
    </location>
</feature>